<dbReference type="SUPFAM" id="SSF109755">
    <property type="entry name" value="PhoU-like"/>
    <property type="match status" value="1"/>
</dbReference>
<reference evidence="11" key="1">
    <citation type="submission" date="2015-10" db="EMBL/GenBank/DDBJ databases">
        <title>Extensive mobilome-driven genome diversification in gut-associated Bacteroides vulgatus mpk.</title>
        <authorList>
            <person name="Beier S."/>
            <person name="Lange A."/>
            <person name="Huson D.H."/>
            <person name="Frick J.-S."/>
            <person name="Autenrieth I.B."/>
        </authorList>
    </citation>
    <scope>NUCLEOTIDE SEQUENCE [LARGE SCALE GENOMIC DNA]</scope>
    <source>
        <strain evidence="11">mpk</strain>
    </source>
</reference>
<comment type="similarity">
    <text evidence="2 8">Belongs to the PhoU family.</text>
</comment>
<organism evidence="10 11">
    <name type="scientific">Phocaeicola vulgatus</name>
    <name type="common">Bacteroides vulgatus</name>
    <dbReference type="NCBI Taxonomy" id="821"/>
    <lineage>
        <taxon>Bacteria</taxon>
        <taxon>Pseudomonadati</taxon>
        <taxon>Bacteroidota</taxon>
        <taxon>Bacteroidia</taxon>
        <taxon>Bacteroidales</taxon>
        <taxon>Bacteroidaceae</taxon>
        <taxon>Phocaeicola</taxon>
    </lineage>
</organism>
<feature type="domain" description="PhoU" evidence="9">
    <location>
        <begin position="29"/>
        <end position="117"/>
    </location>
</feature>
<comment type="subunit">
    <text evidence="3 8">Homodimer.</text>
</comment>
<dbReference type="InterPro" id="IPR038078">
    <property type="entry name" value="PhoU-like_sf"/>
</dbReference>
<keyword evidence="4 8" id="KW-0813">Transport</keyword>
<dbReference type="InterPro" id="IPR028366">
    <property type="entry name" value="PhoU"/>
</dbReference>
<dbReference type="PATRIC" id="fig|821.40.peg.4158"/>
<dbReference type="GO" id="GO:0045936">
    <property type="term" value="P:negative regulation of phosphate metabolic process"/>
    <property type="evidence" value="ECO:0007669"/>
    <property type="project" value="InterPro"/>
</dbReference>
<evidence type="ECO:0000256" key="7">
    <source>
        <dbReference type="ARBA" id="ARBA00056181"/>
    </source>
</evidence>
<dbReference type="NCBIfam" id="TIGR02135">
    <property type="entry name" value="phoU_full"/>
    <property type="match status" value="1"/>
</dbReference>
<comment type="subcellular location">
    <subcellularLocation>
        <location evidence="1 8">Cytoplasm</location>
    </subcellularLocation>
</comment>
<dbReference type="InterPro" id="IPR026022">
    <property type="entry name" value="PhoU_dom"/>
</dbReference>
<evidence type="ECO:0000256" key="4">
    <source>
        <dbReference type="ARBA" id="ARBA00022448"/>
    </source>
</evidence>
<evidence type="ECO:0000313" key="11">
    <source>
        <dbReference type="Proteomes" id="UP000061587"/>
    </source>
</evidence>
<comment type="function">
    <text evidence="7 8">Plays a role in the regulation of phosphate uptake.</text>
</comment>
<dbReference type="EMBL" id="CP013020">
    <property type="protein sequence ID" value="ALK86016.1"/>
    <property type="molecule type" value="Genomic_DNA"/>
</dbReference>
<name>A0A0P0M550_PHOVU</name>
<dbReference type="FunFam" id="1.20.58.220:FF:000004">
    <property type="entry name" value="Phosphate-specific transport system accessory protein PhoU"/>
    <property type="match status" value="1"/>
</dbReference>
<dbReference type="PIRSF" id="PIRSF003107">
    <property type="entry name" value="PhoU"/>
    <property type="match status" value="1"/>
</dbReference>
<dbReference type="PANTHER" id="PTHR42930:SF3">
    <property type="entry name" value="PHOSPHATE-SPECIFIC TRANSPORT SYSTEM ACCESSORY PROTEIN PHOU"/>
    <property type="match status" value="1"/>
</dbReference>
<accession>A0A0P0M550</accession>
<keyword evidence="6 8" id="KW-0592">Phosphate transport</keyword>
<dbReference type="Pfam" id="PF01895">
    <property type="entry name" value="PhoU"/>
    <property type="match status" value="2"/>
</dbReference>
<evidence type="ECO:0000313" key="10">
    <source>
        <dbReference type="EMBL" id="ALK86016.1"/>
    </source>
</evidence>
<dbReference type="Proteomes" id="UP000061587">
    <property type="component" value="Chromosome"/>
</dbReference>
<evidence type="ECO:0000256" key="8">
    <source>
        <dbReference type="PIRNR" id="PIRNR003107"/>
    </source>
</evidence>
<dbReference type="PANTHER" id="PTHR42930">
    <property type="entry name" value="PHOSPHATE-SPECIFIC TRANSPORT SYSTEM ACCESSORY PROTEIN PHOU"/>
    <property type="match status" value="1"/>
</dbReference>
<feature type="domain" description="PhoU" evidence="9">
    <location>
        <begin position="135"/>
        <end position="220"/>
    </location>
</feature>
<dbReference type="GO" id="GO:0005737">
    <property type="term" value="C:cytoplasm"/>
    <property type="evidence" value="ECO:0007669"/>
    <property type="project" value="UniProtKB-SubCell"/>
</dbReference>
<evidence type="ECO:0000256" key="5">
    <source>
        <dbReference type="ARBA" id="ARBA00022490"/>
    </source>
</evidence>
<evidence type="ECO:0000259" key="9">
    <source>
        <dbReference type="Pfam" id="PF01895"/>
    </source>
</evidence>
<gene>
    <name evidence="10" type="ORF">BvMPK_3454</name>
</gene>
<evidence type="ECO:0000256" key="1">
    <source>
        <dbReference type="ARBA" id="ARBA00004496"/>
    </source>
</evidence>
<dbReference type="GO" id="GO:0006817">
    <property type="term" value="P:phosphate ion transport"/>
    <property type="evidence" value="ECO:0007669"/>
    <property type="project" value="UniProtKB-KW"/>
</dbReference>
<evidence type="ECO:0000256" key="6">
    <source>
        <dbReference type="ARBA" id="ARBA00022592"/>
    </source>
</evidence>
<sequence>MKEIMINKTRIKNMVKFIESELVSLKKEVNEMWTLVYNQLDRAGEAVLTFNRDQAQQVIVREKRVNAFELKIDSDVEDTIALYNPVAIDLRFVLAMFKINSDLERLGDFAEGIARFVVRSEETVLDSELLHSLRIEEMLKQVLGMLEMTKNALNEENLELALNVFSKDNLLDEINAAAPAVLTKYLETHPDNFLTCLELGTVIRKLERAGDHITNIAEEIVFFIDAKVLKHRDKVDGHFLGKEKTH</sequence>
<proteinExistence type="inferred from homology"/>
<dbReference type="Gene3D" id="1.20.58.220">
    <property type="entry name" value="Phosphate transport system protein phou homolog 2, domain 2"/>
    <property type="match status" value="1"/>
</dbReference>
<dbReference type="GO" id="GO:0030643">
    <property type="term" value="P:intracellular phosphate ion homeostasis"/>
    <property type="evidence" value="ECO:0007669"/>
    <property type="project" value="InterPro"/>
</dbReference>
<reference evidence="10 11" key="2">
    <citation type="journal article" date="2016" name="Genome Biol. Evol.">
        <title>Extensive mobilome-driven genome diversification in mouse gut-associated Bacteroides vulgatus mpk.</title>
        <authorList>
            <person name="Lange A."/>
            <person name="Beier S."/>
            <person name="Steimle A."/>
            <person name="Autenrieth I.B."/>
            <person name="Huson D.H."/>
            <person name="Frick J.S."/>
        </authorList>
    </citation>
    <scope>NUCLEOTIDE SEQUENCE [LARGE SCALE GENOMIC DNA]</scope>
    <source>
        <strain evidence="11">mpk</strain>
    </source>
</reference>
<evidence type="ECO:0000256" key="3">
    <source>
        <dbReference type="ARBA" id="ARBA00011738"/>
    </source>
</evidence>
<protein>
    <recommendedName>
        <fullName evidence="8">Phosphate-specific transport system accessory protein PhoU</fullName>
    </recommendedName>
</protein>
<keyword evidence="5 8" id="KW-0963">Cytoplasm</keyword>
<evidence type="ECO:0000256" key="2">
    <source>
        <dbReference type="ARBA" id="ARBA00008107"/>
    </source>
</evidence>
<dbReference type="AlphaFoldDB" id="A0A0P0M550"/>